<feature type="transmembrane region" description="Helical" evidence="9">
    <location>
        <begin position="275"/>
        <end position="298"/>
    </location>
</feature>
<feature type="transmembrane region" description="Helical" evidence="9">
    <location>
        <begin position="351"/>
        <end position="374"/>
    </location>
</feature>
<feature type="transmembrane region" description="Helical" evidence="9">
    <location>
        <begin position="429"/>
        <end position="448"/>
    </location>
</feature>
<dbReference type="InterPro" id="IPR013099">
    <property type="entry name" value="K_chnl_dom"/>
</dbReference>
<feature type="transmembrane region" description="Helical" evidence="9">
    <location>
        <begin position="398"/>
        <end position="417"/>
    </location>
</feature>
<evidence type="ECO:0000256" key="4">
    <source>
        <dbReference type="ARBA" id="ARBA00022989"/>
    </source>
</evidence>
<evidence type="ECO:0000256" key="6">
    <source>
        <dbReference type="ARBA" id="ARBA00023136"/>
    </source>
</evidence>
<proteinExistence type="predicted"/>
<evidence type="ECO:0000313" key="11">
    <source>
        <dbReference type="EMBL" id="KAL0571837.1"/>
    </source>
</evidence>
<organism evidence="11 12">
    <name type="scientific">Marasmius crinis-equi</name>
    <dbReference type="NCBI Taxonomy" id="585013"/>
    <lineage>
        <taxon>Eukaryota</taxon>
        <taxon>Fungi</taxon>
        <taxon>Dikarya</taxon>
        <taxon>Basidiomycota</taxon>
        <taxon>Agaricomycotina</taxon>
        <taxon>Agaricomycetes</taxon>
        <taxon>Agaricomycetidae</taxon>
        <taxon>Agaricales</taxon>
        <taxon>Marasmiineae</taxon>
        <taxon>Marasmiaceae</taxon>
        <taxon>Marasmius</taxon>
    </lineage>
</organism>
<feature type="domain" description="Potassium channel" evidence="10">
    <location>
        <begin position="362"/>
        <end position="452"/>
    </location>
</feature>
<feature type="region of interest" description="Disordered" evidence="8">
    <location>
        <begin position="1"/>
        <end position="51"/>
    </location>
</feature>
<feature type="transmembrane region" description="Helical" evidence="9">
    <location>
        <begin position="104"/>
        <end position="128"/>
    </location>
</feature>
<evidence type="ECO:0000256" key="2">
    <source>
        <dbReference type="ARBA" id="ARBA00022448"/>
    </source>
</evidence>
<evidence type="ECO:0000256" key="3">
    <source>
        <dbReference type="ARBA" id="ARBA00022692"/>
    </source>
</evidence>
<sequence>MNDPGLEEPIQQAANEVDHGLERNGQKSTRNRRRKSNEAEEKDCEVESQRERSDFERPTRWWLASTLFPLIAGTLGPLANLFSVCALVQTWRIGENGERVTDPTWLIATNAVSLVFALGANLLLLFTFARRIRYLLALPIVITLWYLSAVTLIILLILIRHRALSITAHRVSQSYFYGLLSAILYLIISSLLTLNYTFAHLRKYPPSFNILTIPQRTLMLQTTSFTLYLALGAGIFSRVEHWDFVDGVYWADYTLLTIGLGTDFPLKTATAQGLLIPWAVGGIIIVGLVIGSVRGLVLERAKRKVGRRAAKRAVVKWREERGQPNGDSSRLKEEFDAMRRIRESAVVTRRYTSLGVSALVFVVVWLCGALVFWFTEASYFSLPLLSARLPLKQDSQDWSYGTTLYFTYISLLTIGYGDLYPQSNAGKPFFVLWSLLAVPAVTILISNMGNTVVDWVRNGTVWVGRWTVLPERQGGKESKTIKRLGGDMEKLGGAIEKSEGKESGLAARIAREIRLISVDVGKKPPRKYEWEDWERWIRLLQLDGNSNEGELLLDEDGPLFSEVNETEWVLGRLCKRLEQVLEAELGGKQQN</sequence>
<evidence type="ECO:0000313" key="12">
    <source>
        <dbReference type="Proteomes" id="UP001465976"/>
    </source>
</evidence>
<feature type="compositionally biased region" description="Basic and acidic residues" evidence="8">
    <location>
        <begin position="16"/>
        <end position="25"/>
    </location>
</feature>
<dbReference type="PANTHER" id="PTHR11003">
    <property type="entry name" value="POTASSIUM CHANNEL, SUBFAMILY K"/>
    <property type="match status" value="1"/>
</dbReference>
<keyword evidence="12" id="KW-1185">Reference proteome</keyword>
<keyword evidence="7" id="KW-0407">Ion channel</keyword>
<name>A0ABR3F9P9_9AGAR</name>
<reference evidence="11 12" key="1">
    <citation type="submission" date="2024-02" db="EMBL/GenBank/DDBJ databases">
        <title>A draft genome for the cacao thread blight pathogen Marasmius crinis-equi.</title>
        <authorList>
            <person name="Cohen S.P."/>
            <person name="Baruah I.K."/>
            <person name="Amoako-Attah I."/>
            <person name="Bukari Y."/>
            <person name="Meinhardt L.W."/>
            <person name="Bailey B.A."/>
        </authorList>
    </citation>
    <scope>NUCLEOTIDE SEQUENCE [LARGE SCALE GENOMIC DNA]</scope>
    <source>
        <strain evidence="11 12">GH-76</strain>
    </source>
</reference>
<keyword evidence="4 9" id="KW-1133">Transmembrane helix</keyword>
<dbReference type="Pfam" id="PF07885">
    <property type="entry name" value="Ion_trans_2"/>
    <property type="match status" value="2"/>
</dbReference>
<evidence type="ECO:0000259" key="10">
    <source>
        <dbReference type="Pfam" id="PF07885"/>
    </source>
</evidence>
<dbReference type="InterPro" id="IPR003280">
    <property type="entry name" value="2pore_dom_K_chnl"/>
</dbReference>
<evidence type="ECO:0000256" key="5">
    <source>
        <dbReference type="ARBA" id="ARBA00023065"/>
    </source>
</evidence>
<comment type="subcellular location">
    <subcellularLocation>
        <location evidence="1">Membrane</location>
        <topology evidence="1">Multi-pass membrane protein</topology>
    </subcellularLocation>
</comment>
<evidence type="ECO:0000256" key="7">
    <source>
        <dbReference type="ARBA" id="ARBA00023303"/>
    </source>
</evidence>
<keyword evidence="2" id="KW-0813">Transport</keyword>
<dbReference type="SUPFAM" id="SSF81324">
    <property type="entry name" value="Voltage-gated potassium channels"/>
    <property type="match status" value="2"/>
</dbReference>
<keyword evidence="3 9" id="KW-0812">Transmembrane</keyword>
<accession>A0ABR3F9P9</accession>
<dbReference type="Proteomes" id="UP001465976">
    <property type="component" value="Unassembled WGS sequence"/>
</dbReference>
<keyword evidence="5" id="KW-0406">Ion transport</keyword>
<dbReference type="PANTHER" id="PTHR11003:SF342">
    <property type="entry name" value="OUTWARD-RECTIFIER POTASSIUM CHANNEL TOK1"/>
    <property type="match status" value="1"/>
</dbReference>
<feature type="transmembrane region" description="Helical" evidence="9">
    <location>
        <begin position="135"/>
        <end position="159"/>
    </location>
</feature>
<feature type="domain" description="Potassium channel" evidence="10">
    <location>
        <begin position="225"/>
        <end position="293"/>
    </location>
</feature>
<dbReference type="Gene3D" id="1.10.287.70">
    <property type="match status" value="2"/>
</dbReference>
<evidence type="ECO:0000256" key="1">
    <source>
        <dbReference type="ARBA" id="ARBA00004141"/>
    </source>
</evidence>
<feature type="transmembrane region" description="Helical" evidence="9">
    <location>
        <begin position="218"/>
        <end position="236"/>
    </location>
</feature>
<evidence type="ECO:0000256" key="8">
    <source>
        <dbReference type="SAM" id="MobiDB-lite"/>
    </source>
</evidence>
<evidence type="ECO:0000256" key="9">
    <source>
        <dbReference type="SAM" id="Phobius"/>
    </source>
</evidence>
<dbReference type="EMBL" id="JBAHYK010000709">
    <property type="protein sequence ID" value="KAL0571837.1"/>
    <property type="molecule type" value="Genomic_DNA"/>
</dbReference>
<gene>
    <name evidence="11" type="ORF">V5O48_010133</name>
</gene>
<comment type="caution">
    <text evidence="11">The sequence shown here is derived from an EMBL/GenBank/DDBJ whole genome shotgun (WGS) entry which is preliminary data.</text>
</comment>
<feature type="transmembrane region" description="Helical" evidence="9">
    <location>
        <begin position="175"/>
        <end position="198"/>
    </location>
</feature>
<keyword evidence="6 9" id="KW-0472">Membrane</keyword>
<feature type="transmembrane region" description="Helical" evidence="9">
    <location>
        <begin position="61"/>
        <end position="84"/>
    </location>
</feature>
<protein>
    <recommendedName>
        <fullName evidence="10">Potassium channel domain-containing protein</fullName>
    </recommendedName>
</protein>